<dbReference type="EMBL" id="FODH01000009">
    <property type="protein sequence ID" value="SEO59544.1"/>
    <property type="molecule type" value="Genomic_DNA"/>
</dbReference>
<proteinExistence type="predicted"/>
<gene>
    <name evidence="1" type="ORF">KP014_23710</name>
    <name evidence="2" type="ORF">SAMN04487895_10971</name>
</gene>
<dbReference type="RefSeq" id="WP_036598464.1">
    <property type="nucleotide sequence ID" value="NZ_CP076607.1"/>
</dbReference>
<keyword evidence="4" id="KW-1185">Reference proteome</keyword>
<dbReference type="Proteomes" id="UP000683429">
    <property type="component" value="Chromosome"/>
</dbReference>
<evidence type="ECO:0000313" key="3">
    <source>
        <dbReference type="Proteomes" id="UP000198809"/>
    </source>
</evidence>
<dbReference type="AlphaFoldDB" id="A0A1H8R099"/>
<sequence length="656" mass="75937">MNIRDSDTPESLLAFFNESYAGDHFYVDENGDFNVHISGQKASTFHFILIPVEKVNVLDKQGNIKDMRYKFYALREGATVLLEPITILKKELHNVNWIRRWNQFAVLDSITPKSYVWILQFLNHIDKKIPTVNELDLIGWHKDEQGWFFLHSGGKIGKSRQTYRTTFTEFKFLKNNSLSEEQAFKETIEMLNICDQKVTYALLSYSLLSLIVTPLVESKDLSPNFAMWIYGKTGLGKTRLSSLFTSFYDTENIVRVDSYKKDLKSAYTKHKDSVIVVDDYGTSKTAENEYRTDEKVENIIRWLGDRQLSSVDDALPTGMALFTGERFLNNNEKNSSTIARTIRISMDNIFNRNEPGFDSAKMKRFEKFEKMNPLSTSIFFYLDWLSEKLNSQMIDQYKSDFQKLRLKFESKVHSRIIDSISHLFNTFNFYILYAAEKEFITPLESQIISDNALQIFMNILEDQSKPVVHPQVELFLELLIEAIRGGAVKIALPHDLSYSNGRLNPSNGTLGIYYPDTEELKLVWESSYGILYQESRKRNEILVGVKKLGKLLEEANLILKSSSGITTPLQTQDENFRHSTSRAITFDARKIVNVSELIIKLDEQSKQDTLRYIEEWEGIEDDTYDYQDIEESLSDANLIDTGLISNEDEWNHKKGK</sequence>
<protein>
    <submittedName>
        <fullName evidence="1">DUF927 domain-containing protein</fullName>
    </submittedName>
</protein>
<organism evidence="2 3">
    <name type="scientific">Paenibacillus sophorae</name>
    <dbReference type="NCBI Taxonomy" id="1333845"/>
    <lineage>
        <taxon>Bacteria</taxon>
        <taxon>Bacillati</taxon>
        <taxon>Bacillota</taxon>
        <taxon>Bacilli</taxon>
        <taxon>Bacillales</taxon>
        <taxon>Paenibacillaceae</taxon>
        <taxon>Paenibacillus</taxon>
    </lineage>
</organism>
<accession>A0A1H8R099</accession>
<reference evidence="1 4" key="2">
    <citation type="submission" date="2021-06" db="EMBL/GenBank/DDBJ databases">
        <title>Whole genome sequence of Paenibacillus sophorae DSM23020 for comparative genomics.</title>
        <authorList>
            <person name="Kim M.-J."/>
            <person name="Lee G."/>
            <person name="Shin J.-H."/>
        </authorList>
    </citation>
    <scope>NUCLEOTIDE SEQUENCE [LARGE SCALE GENOMIC DNA]</scope>
    <source>
        <strain evidence="1 4">DSM 23020</strain>
    </source>
</reference>
<evidence type="ECO:0000313" key="2">
    <source>
        <dbReference type="EMBL" id="SEO59544.1"/>
    </source>
</evidence>
<dbReference type="EMBL" id="CP076607">
    <property type="protein sequence ID" value="QWU14892.1"/>
    <property type="molecule type" value="Genomic_DNA"/>
</dbReference>
<evidence type="ECO:0000313" key="4">
    <source>
        <dbReference type="Proteomes" id="UP000683429"/>
    </source>
</evidence>
<reference evidence="2 3" key="1">
    <citation type="submission" date="2016-10" db="EMBL/GenBank/DDBJ databases">
        <authorList>
            <person name="de Groot N.N."/>
        </authorList>
    </citation>
    <scope>NUCLEOTIDE SEQUENCE [LARGE SCALE GENOMIC DNA]</scope>
    <source>
        <strain evidence="2 3">CGMCC 1.10238</strain>
    </source>
</reference>
<dbReference type="OrthoDB" id="2511202at2"/>
<dbReference type="Proteomes" id="UP000198809">
    <property type="component" value="Unassembled WGS sequence"/>
</dbReference>
<dbReference type="STRING" id="1333845.SAMN04487895_10971"/>
<name>A0A1H8R099_9BACL</name>
<evidence type="ECO:0000313" key="1">
    <source>
        <dbReference type="EMBL" id="QWU14892.1"/>
    </source>
</evidence>